<dbReference type="Pfam" id="PF11350">
    <property type="entry name" value="DUF3152"/>
    <property type="match status" value="1"/>
</dbReference>
<evidence type="ECO:0000256" key="2">
    <source>
        <dbReference type="SAM" id="Phobius"/>
    </source>
</evidence>
<sequence length="283" mass="29306">MPEPTRGAHRALPTQPPRDAAIYRRRRIAAGLVAVSVVALAAGGVRALAEGSGPAPTGSLSASGVTTSTLGTSPASAAHEPAPTGAGVSSGASTTSASQPTVVQHGPGTFTRVKVPGIDSRGPGRVVTFVLQIENGLRIDNAAAASLVRGTLANPRGWQTADKVRFVQLTDAQVSQGVKPTVTIEIASPDTVDKQCAPLTTEGELSCATTGRAVLNAVRWQLGVPYYHGDLTGYREYLINHEVGHVLGHGHQVCPAKGQRAPVMVQQTKGLQGCTAWPWPVRT</sequence>
<evidence type="ECO:0000259" key="3">
    <source>
        <dbReference type="Pfam" id="PF11350"/>
    </source>
</evidence>
<dbReference type="RefSeq" id="WP_166191816.1">
    <property type="nucleotide sequence ID" value="NZ_JAAOIV010000001.1"/>
</dbReference>
<dbReference type="Proteomes" id="UP000744769">
    <property type="component" value="Unassembled WGS sequence"/>
</dbReference>
<gene>
    <name evidence="4" type="ORF">G9U51_00845</name>
</gene>
<dbReference type="SUPFAM" id="SSF55486">
    <property type="entry name" value="Metalloproteases ('zincins'), catalytic domain"/>
    <property type="match status" value="1"/>
</dbReference>
<name>A0A967E7N8_9MICO</name>
<keyword evidence="2" id="KW-0812">Transmembrane</keyword>
<reference evidence="4" key="1">
    <citation type="submission" date="2020-03" db="EMBL/GenBank/DDBJ databases">
        <title>Draft sequencing of Calidifontibacter sp. DB0510.</title>
        <authorList>
            <person name="Kim D.-U."/>
        </authorList>
    </citation>
    <scope>NUCLEOTIDE SEQUENCE</scope>
    <source>
        <strain evidence="4">DB0510</strain>
    </source>
</reference>
<organism evidence="4 5">
    <name type="scientific">Metallococcus carri</name>
    <dbReference type="NCBI Taxonomy" id="1656884"/>
    <lineage>
        <taxon>Bacteria</taxon>
        <taxon>Bacillati</taxon>
        <taxon>Actinomycetota</taxon>
        <taxon>Actinomycetes</taxon>
        <taxon>Micrococcales</taxon>
        <taxon>Dermacoccaceae</taxon>
        <taxon>Metallococcus</taxon>
    </lineage>
</organism>
<evidence type="ECO:0000313" key="4">
    <source>
        <dbReference type="EMBL" id="NHN54332.1"/>
    </source>
</evidence>
<accession>A0A967E7N8</accession>
<evidence type="ECO:0000313" key="5">
    <source>
        <dbReference type="Proteomes" id="UP000744769"/>
    </source>
</evidence>
<feature type="region of interest" description="Disordered" evidence="1">
    <location>
        <begin position="49"/>
        <end position="116"/>
    </location>
</feature>
<keyword evidence="2" id="KW-1133">Transmembrane helix</keyword>
<feature type="domain" description="DUF3152" evidence="3">
    <location>
        <begin position="102"/>
        <end position="272"/>
    </location>
</feature>
<dbReference type="AlphaFoldDB" id="A0A967E7N8"/>
<dbReference type="EMBL" id="JAAOIV010000001">
    <property type="protein sequence ID" value="NHN54332.1"/>
    <property type="molecule type" value="Genomic_DNA"/>
</dbReference>
<feature type="compositionally biased region" description="Low complexity" evidence="1">
    <location>
        <begin position="84"/>
        <end position="98"/>
    </location>
</feature>
<comment type="caution">
    <text evidence="4">The sequence shown here is derived from an EMBL/GenBank/DDBJ whole genome shotgun (WGS) entry which is preliminary data.</text>
</comment>
<keyword evidence="2" id="KW-0472">Membrane</keyword>
<keyword evidence="5" id="KW-1185">Reference proteome</keyword>
<feature type="transmembrane region" description="Helical" evidence="2">
    <location>
        <begin position="28"/>
        <end position="49"/>
    </location>
</feature>
<proteinExistence type="predicted"/>
<evidence type="ECO:0000256" key="1">
    <source>
        <dbReference type="SAM" id="MobiDB-lite"/>
    </source>
</evidence>
<protein>
    <submittedName>
        <fullName evidence="4">DUF3152 domain-containing protein</fullName>
    </submittedName>
</protein>
<feature type="compositionally biased region" description="Polar residues" evidence="1">
    <location>
        <begin position="58"/>
        <end position="75"/>
    </location>
</feature>
<dbReference type="InterPro" id="IPR022603">
    <property type="entry name" value="DUF3152"/>
</dbReference>